<evidence type="ECO:0000256" key="1">
    <source>
        <dbReference type="SAM" id="MobiDB-lite"/>
    </source>
</evidence>
<dbReference type="Gene3D" id="2.130.10.10">
    <property type="entry name" value="YVTN repeat-like/Quinoprotein amine dehydrogenase"/>
    <property type="match status" value="1"/>
</dbReference>
<feature type="domain" description="WDR36/Utp21 C-terminal" evidence="2">
    <location>
        <begin position="79"/>
        <end position="348"/>
    </location>
</feature>
<dbReference type="PANTHER" id="PTHR22840">
    <property type="entry name" value="WD REPEAT-CONTAINING PROTEIN 36"/>
    <property type="match status" value="1"/>
</dbReference>
<feature type="compositionally biased region" description="Polar residues" evidence="1">
    <location>
        <begin position="127"/>
        <end position="139"/>
    </location>
</feature>
<dbReference type="GO" id="GO:0006364">
    <property type="term" value="P:rRNA processing"/>
    <property type="evidence" value="ECO:0007669"/>
    <property type="project" value="InterPro"/>
</dbReference>
<sequence>MSVTGEFLATAHADGVGVSIWNNRSLFTHVPTKHIEEDAIVEVSAPTASGEGGAAILEAAFEEDAGDGGDEGPLVLSTEQLSSDMMTLSITPKSRWQTLLHLDVIKERNKPKEPPKVPQKAPFFLPSTLSKPDSDSTSLIPPAAATAAGAEEDTSETKKTTPAERSRIAKLQRANDPSMQASKFTTLLHSCSSPSSNKSTPNQTGNPYDPFIAYLKSLPPAKADLEIRSLDPGLLSGSRHGATNELVAFVQALTAQLRTRRDFELVNAWMAVFLRVHGDVVDVDGGEDGNGEGSDGAGEGGGEGEREAEGTRAALREALGEWKVEQEREGRRLAELVGYCRGIVGFLRSAR</sequence>
<dbReference type="InterPro" id="IPR015943">
    <property type="entry name" value="WD40/YVTN_repeat-like_dom_sf"/>
</dbReference>
<feature type="compositionally biased region" description="Basic and acidic residues" evidence="1">
    <location>
        <begin position="155"/>
        <end position="167"/>
    </location>
</feature>
<feature type="region of interest" description="Disordered" evidence="1">
    <location>
        <begin position="107"/>
        <end position="179"/>
    </location>
</feature>
<dbReference type="OrthoDB" id="10250769at2759"/>
<proteinExistence type="predicted"/>
<organism evidence="3 4">
    <name type="scientific">Blastomyces silverae</name>
    <dbReference type="NCBI Taxonomy" id="2060906"/>
    <lineage>
        <taxon>Eukaryota</taxon>
        <taxon>Fungi</taxon>
        <taxon>Dikarya</taxon>
        <taxon>Ascomycota</taxon>
        <taxon>Pezizomycotina</taxon>
        <taxon>Eurotiomycetes</taxon>
        <taxon>Eurotiomycetidae</taxon>
        <taxon>Onygenales</taxon>
        <taxon>Ajellomycetaceae</taxon>
        <taxon>Blastomyces</taxon>
    </lineage>
</organism>
<accession>A0A0H1BDG8</accession>
<evidence type="ECO:0000259" key="2">
    <source>
        <dbReference type="Pfam" id="PF04192"/>
    </source>
</evidence>
<dbReference type="GO" id="GO:0032040">
    <property type="term" value="C:small-subunit processome"/>
    <property type="evidence" value="ECO:0007669"/>
    <property type="project" value="InterPro"/>
</dbReference>
<gene>
    <name evidence="3" type="ORF">EMPG_15402</name>
</gene>
<dbReference type="EMBL" id="LDEV01002409">
    <property type="protein sequence ID" value="KLJ09173.1"/>
    <property type="molecule type" value="Genomic_DNA"/>
</dbReference>
<dbReference type="GO" id="GO:0034388">
    <property type="term" value="C:Pwp2p-containing subcomplex of 90S preribosome"/>
    <property type="evidence" value="ECO:0007669"/>
    <property type="project" value="TreeGrafter"/>
</dbReference>
<dbReference type="Pfam" id="PF04192">
    <property type="entry name" value="Utp21"/>
    <property type="match status" value="1"/>
</dbReference>
<dbReference type="AlphaFoldDB" id="A0A0H1BDG8"/>
<comment type="caution">
    <text evidence="3">The sequence shown here is derived from an EMBL/GenBank/DDBJ whole genome shotgun (WGS) entry which is preliminary data.</text>
</comment>
<keyword evidence="4" id="KW-1185">Reference proteome</keyword>
<feature type="compositionally biased region" description="Gly residues" evidence="1">
    <location>
        <begin position="291"/>
        <end position="301"/>
    </location>
</feature>
<reference evidence="4" key="1">
    <citation type="journal article" date="2015" name="PLoS Genet.">
        <title>The dynamic genome and transcriptome of the human fungal pathogen Blastomyces and close relative Emmonsia.</title>
        <authorList>
            <person name="Munoz J.F."/>
            <person name="Gauthier G.M."/>
            <person name="Desjardins C.A."/>
            <person name="Gallo J.E."/>
            <person name="Holder J."/>
            <person name="Sullivan T.D."/>
            <person name="Marty A.J."/>
            <person name="Carmen J.C."/>
            <person name="Chen Z."/>
            <person name="Ding L."/>
            <person name="Gujja S."/>
            <person name="Magrini V."/>
            <person name="Misas E."/>
            <person name="Mitreva M."/>
            <person name="Priest M."/>
            <person name="Saif S."/>
            <person name="Whiston E.A."/>
            <person name="Young S."/>
            <person name="Zeng Q."/>
            <person name="Goldman W.E."/>
            <person name="Mardis E.R."/>
            <person name="Taylor J.W."/>
            <person name="McEwen J.G."/>
            <person name="Clay O.K."/>
            <person name="Klein B.S."/>
            <person name="Cuomo C.A."/>
        </authorList>
    </citation>
    <scope>NUCLEOTIDE SEQUENCE [LARGE SCALE GENOMIC DNA]</scope>
    <source>
        <strain evidence="4">UAMH 139</strain>
    </source>
</reference>
<feature type="region of interest" description="Disordered" evidence="1">
    <location>
        <begin position="284"/>
        <end position="311"/>
    </location>
</feature>
<dbReference type="Proteomes" id="UP000053573">
    <property type="component" value="Unassembled WGS sequence"/>
</dbReference>
<dbReference type="STRING" id="2060906.A0A0H1BDG8"/>
<evidence type="ECO:0000313" key="3">
    <source>
        <dbReference type="EMBL" id="KLJ09173.1"/>
    </source>
</evidence>
<dbReference type="InterPro" id="IPR007319">
    <property type="entry name" value="WDR36/Utp21_C"/>
</dbReference>
<dbReference type="PANTHER" id="PTHR22840:SF12">
    <property type="entry name" value="WD REPEAT-CONTAINING PROTEIN 36"/>
    <property type="match status" value="1"/>
</dbReference>
<evidence type="ECO:0000313" key="4">
    <source>
        <dbReference type="Proteomes" id="UP000053573"/>
    </source>
</evidence>
<protein>
    <recommendedName>
        <fullName evidence="2">WDR36/Utp21 C-terminal domain-containing protein</fullName>
    </recommendedName>
</protein>
<name>A0A0H1BDG8_9EURO</name>